<dbReference type="AlphaFoldDB" id="A0A5J4YQ70"/>
<name>A0A5J4YQ70_PORPP</name>
<dbReference type="InterPro" id="IPR014954">
    <property type="entry name" value="DUF1825"/>
</dbReference>
<protein>
    <submittedName>
        <fullName evidence="1">Uncharacterized protein</fullName>
    </submittedName>
</protein>
<accession>A0A5J4YQ70</accession>
<keyword evidence="2" id="KW-1185">Reference proteome</keyword>
<sequence length="341" mass="38188">MWMGFCVAAVDRGGPRSTPRAAEVRVSRGACAGVYCRPSQRARACARRRAQDQGDESFVATRDILVPIGTLSLIQSDKGGMLVKRFGEELAAPMARLMQVYQRANMESAEMMSDPAKAREMTLEFTSVMEKVAEAKAQIDTRILLSGDFMLLQISAMQEALLQAEGISKPIADAWLAYKLECMSNEAVSAGRAPPPPPPASLRPHIATLSRLEQQSSMGFRLPQSQYTFTDFMRTAFQDVGGVGRAELEKLGDDTTALVKLGESYGTFDRAGKLAYIDQVEKMDERWFLLFKRYQLLNKLGPEYFEFTDQYLKDVQLKTPQEYHQLLARARNLMREAAERT</sequence>
<reference evidence="2" key="1">
    <citation type="journal article" date="2019" name="Nat. Commun.">
        <title>Expansion of phycobilisome linker gene families in mesophilic red algae.</title>
        <authorList>
            <person name="Lee J."/>
            <person name="Kim D."/>
            <person name="Bhattacharya D."/>
            <person name="Yoon H.S."/>
        </authorList>
    </citation>
    <scope>NUCLEOTIDE SEQUENCE [LARGE SCALE GENOMIC DNA]</scope>
    <source>
        <strain evidence="2">CCMP 1328</strain>
    </source>
</reference>
<dbReference type="Pfam" id="PF08855">
    <property type="entry name" value="DUF1825"/>
    <property type="match status" value="1"/>
</dbReference>
<dbReference type="OMA" id="ERIINRV"/>
<organism evidence="1 2">
    <name type="scientific">Porphyridium purpureum</name>
    <name type="common">Red alga</name>
    <name type="synonym">Porphyridium cruentum</name>
    <dbReference type="NCBI Taxonomy" id="35688"/>
    <lineage>
        <taxon>Eukaryota</taxon>
        <taxon>Rhodophyta</taxon>
        <taxon>Bangiophyceae</taxon>
        <taxon>Porphyridiales</taxon>
        <taxon>Porphyridiaceae</taxon>
        <taxon>Porphyridium</taxon>
    </lineage>
</organism>
<dbReference type="Proteomes" id="UP000324585">
    <property type="component" value="Unassembled WGS sequence"/>
</dbReference>
<evidence type="ECO:0000313" key="2">
    <source>
        <dbReference type="Proteomes" id="UP000324585"/>
    </source>
</evidence>
<comment type="caution">
    <text evidence="1">The sequence shown here is derived from an EMBL/GenBank/DDBJ whole genome shotgun (WGS) entry which is preliminary data.</text>
</comment>
<proteinExistence type="predicted"/>
<gene>
    <name evidence="1" type="ORF">FVE85_8871</name>
</gene>
<dbReference type="OrthoDB" id="10263385at2759"/>
<dbReference type="EMBL" id="VRMN01000007">
    <property type="protein sequence ID" value="KAA8493426.1"/>
    <property type="molecule type" value="Genomic_DNA"/>
</dbReference>
<evidence type="ECO:0000313" key="1">
    <source>
        <dbReference type="EMBL" id="KAA8493426.1"/>
    </source>
</evidence>